<protein>
    <submittedName>
        <fullName evidence="1">Uncharacterized protein</fullName>
    </submittedName>
</protein>
<dbReference type="AlphaFoldDB" id="A0AAE3VMF0"/>
<accession>A0AAE3VMF0</accession>
<comment type="caution">
    <text evidence="1">The sequence shown here is derived from an EMBL/GenBank/DDBJ whole genome shotgun (WGS) entry which is preliminary data.</text>
</comment>
<sequence>MTWPARIGISASLVALFTLAAVLWLSYGEGVFVEHMLASLAGCF</sequence>
<organism evidence="1 2">
    <name type="scientific">Amorphus orientalis</name>
    <dbReference type="NCBI Taxonomy" id="649198"/>
    <lineage>
        <taxon>Bacteria</taxon>
        <taxon>Pseudomonadati</taxon>
        <taxon>Pseudomonadota</taxon>
        <taxon>Alphaproteobacteria</taxon>
        <taxon>Hyphomicrobiales</taxon>
        <taxon>Amorphaceae</taxon>
        <taxon>Amorphus</taxon>
    </lineage>
</organism>
<reference evidence="1" key="1">
    <citation type="submission" date="2023-07" db="EMBL/GenBank/DDBJ databases">
        <title>Genomic Encyclopedia of Type Strains, Phase IV (KMG-IV): sequencing the most valuable type-strain genomes for metagenomic binning, comparative biology and taxonomic classification.</title>
        <authorList>
            <person name="Goeker M."/>
        </authorList>
    </citation>
    <scope>NUCLEOTIDE SEQUENCE</scope>
    <source>
        <strain evidence="1">DSM 21202</strain>
    </source>
</reference>
<proteinExistence type="predicted"/>
<gene>
    <name evidence="1" type="ORF">J2S73_000798</name>
</gene>
<evidence type="ECO:0000313" key="1">
    <source>
        <dbReference type="EMBL" id="MDQ0314361.1"/>
    </source>
</evidence>
<name>A0AAE3VMF0_9HYPH</name>
<dbReference type="EMBL" id="JAUSUL010000001">
    <property type="protein sequence ID" value="MDQ0314361.1"/>
    <property type="molecule type" value="Genomic_DNA"/>
</dbReference>
<dbReference type="Proteomes" id="UP001229244">
    <property type="component" value="Unassembled WGS sequence"/>
</dbReference>
<dbReference type="RefSeq" id="WP_306884134.1">
    <property type="nucleotide sequence ID" value="NZ_JAUSUL010000001.1"/>
</dbReference>
<evidence type="ECO:0000313" key="2">
    <source>
        <dbReference type="Proteomes" id="UP001229244"/>
    </source>
</evidence>
<keyword evidence="2" id="KW-1185">Reference proteome</keyword>